<evidence type="ECO:0000256" key="7">
    <source>
        <dbReference type="ARBA" id="ARBA00022786"/>
    </source>
</evidence>
<keyword evidence="3" id="KW-0808">Transferase</keyword>
<reference evidence="13" key="2">
    <citation type="submission" date="2015-06" db="UniProtKB">
        <authorList>
            <consortium name="EnsemblMetazoa"/>
        </authorList>
    </citation>
    <scope>IDENTIFICATION</scope>
</reference>
<sequence>SIDLEKWANAPEFIPTSYRSTTTTTTSSRSTLTSTDDGEEDSGDKTWAQIVGGGRSIEATEEADFEADPSITLCPYEVACPYGDTCPYLHCEMCDMCGLYCLHPTNKDERKKHINECIKQHEKDMELSFAIARSKDKTCGICFDTIMEKNGREKRFGILPNCNHIFCLECIRKWRQAKQFENKIVRSCPECRVSSDFVCPSPFWVDTKEDKDKLLNEYKMALGAKDCKYFQK</sequence>
<keyword evidence="14" id="KW-1185">Reference proteome</keyword>
<evidence type="ECO:0000256" key="9">
    <source>
        <dbReference type="PROSITE-ProRule" id="PRU00723"/>
    </source>
</evidence>
<proteinExistence type="predicted"/>
<dbReference type="InterPro" id="IPR017907">
    <property type="entry name" value="Znf_RING_CS"/>
</dbReference>
<dbReference type="SMART" id="SM00184">
    <property type="entry name" value="RING"/>
    <property type="match status" value="1"/>
</dbReference>
<feature type="zinc finger region" description="C3H1-type" evidence="9">
    <location>
        <begin position="68"/>
        <end position="93"/>
    </location>
</feature>
<dbReference type="Proteomes" id="UP000015102">
    <property type="component" value="Unassembled WGS sequence"/>
</dbReference>
<comment type="catalytic activity">
    <reaction evidence="1">
        <text>S-ubiquitinyl-[E2 ubiquitin-conjugating enzyme]-L-cysteine + [acceptor protein]-L-lysine = [E2 ubiquitin-conjugating enzyme]-L-cysteine + N(6)-ubiquitinyl-[acceptor protein]-L-lysine.</text>
        <dbReference type="EC" id="2.3.2.27"/>
    </reaction>
</comment>
<evidence type="ECO:0000256" key="2">
    <source>
        <dbReference type="ARBA" id="ARBA00012483"/>
    </source>
</evidence>
<evidence type="ECO:0000256" key="5">
    <source>
        <dbReference type="ARBA" id="ARBA00022737"/>
    </source>
</evidence>
<dbReference type="Gene3D" id="3.30.40.10">
    <property type="entry name" value="Zinc/RING finger domain, C3HC4 (zinc finger)"/>
    <property type="match status" value="1"/>
</dbReference>
<protein>
    <recommendedName>
        <fullName evidence="2">RING-type E3 ubiquitin transferase</fullName>
        <ecNumber evidence="2">2.3.2.27</ecNumber>
    </recommendedName>
</protein>
<dbReference type="OMA" id="PYLHCEM"/>
<feature type="domain" description="C3H1-type" evidence="12">
    <location>
        <begin position="68"/>
        <end position="93"/>
    </location>
</feature>
<dbReference type="InterPro" id="IPR013083">
    <property type="entry name" value="Znf_RING/FYVE/PHD"/>
</dbReference>
<evidence type="ECO:0000256" key="3">
    <source>
        <dbReference type="ARBA" id="ARBA00022679"/>
    </source>
</evidence>
<keyword evidence="7" id="KW-0833">Ubl conjugation pathway</keyword>
<evidence type="ECO:0000256" key="10">
    <source>
        <dbReference type="SAM" id="MobiDB-lite"/>
    </source>
</evidence>
<evidence type="ECO:0000256" key="4">
    <source>
        <dbReference type="ARBA" id="ARBA00022723"/>
    </source>
</evidence>
<reference evidence="14" key="1">
    <citation type="submission" date="2013-02" db="EMBL/GenBank/DDBJ databases">
        <authorList>
            <person name="Hughes D."/>
        </authorList>
    </citation>
    <scope>NUCLEOTIDE SEQUENCE</scope>
    <source>
        <strain>Durham</strain>
        <strain evidence="14">NC isolate 2 -- Noor lab</strain>
    </source>
</reference>
<keyword evidence="5" id="KW-0677">Repeat</keyword>
<dbReference type="Pfam" id="PF13639">
    <property type="entry name" value="zf-RING_2"/>
    <property type="match status" value="1"/>
</dbReference>
<evidence type="ECO:0000256" key="1">
    <source>
        <dbReference type="ARBA" id="ARBA00000900"/>
    </source>
</evidence>
<dbReference type="PANTHER" id="PTHR11224">
    <property type="entry name" value="MAKORIN-RELATED"/>
    <property type="match status" value="1"/>
</dbReference>
<dbReference type="PROSITE" id="PS50089">
    <property type="entry name" value="ZF_RING_2"/>
    <property type="match status" value="1"/>
</dbReference>
<dbReference type="EMBL" id="CAQQ02154117">
    <property type="status" value="NOT_ANNOTATED_CDS"/>
    <property type="molecule type" value="Genomic_DNA"/>
</dbReference>
<evidence type="ECO:0000259" key="12">
    <source>
        <dbReference type="PROSITE" id="PS50103"/>
    </source>
</evidence>
<dbReference type="InterPro" id="IPR000571">
    <property type="entry name" value="Znf_CCCH"/>
</dbReference>
<dbReference type="EnsemblMetazoa" id="MESCA010899-RA">
    <property type="protein sequence ID" value="MESCA010899-PA"/>
    <property type="gene ID" value="MESCA010899"/>
</dbReference>
<keyword evidence="8 9" id="KW-0862">Zinc</keyword>
<dbReference type="GO" id="GO:0061630">
    <property type="term" value="F:ubiquitin protein ligase activity"/>
    <property type="evidence" value="ECO:0007669"/>
    <property type="project" value="UniProtKB-EC"/>
</dbReference>
<accession>T1H3R4</accession>
<keyword evidence="4 9" id="KW-0479">Metal-binding</keyword>
<organism evidence="13 14">
    <name type="scientific">Megaselia scalaris</name>
    <name type="common">Humpbacked fly</name>
    <name type="synonym">Phora scalaris</name>
    <dbReference type="NCBI Taxonomy" id="36166"/>
    <lineage>
        <taxon>Eukaryota</taxon>
        <taxon>Metazoa</taxon>
        <taxon>Ecdysozoa</taxon>
        <taxon>Arthropoda</taxon>
        <taxon>Hexapoda</taxon>
        <taxon>Insecta</taxon>
        <taxon>Pterygota</taxon>
        <taxon>Neoptera</taxon>
        <taxon>Endopterygota</taxon>
        <taxon>Diptera</taxon>
        <taxon>Brachycera</taxon>
        <taxon>Muscomorpha</taxon>
        <taxon>Platypezoidea</taxon>
        <taxon>Phoridae</taxon>
        <taxon>Megaseliini</taxon>
        <taxon>Megaselia</taxon>
    </lineage>
</organism>
<dbReference type="HOGENOM" id="CLU_082512_0_0_1"/>
<feature type="region of interest" description="Disordered" evidence="10">
    <location>
        <begin position="17"/>
        <end position="45"/>
    </location>
</feature>
<dbReference type="InterPro" id="IPR045072">
    <property type="entry name" value="MKRN-like"/>
</dbReference>
<evidence type="ECO:0000313" key="13">
    <source>
        <dbReference type="EnsemblMetazoa" id="MESCA010899-PA"/>
    </source>
</evidence>
<evidence type="ECO:0000256" key="6">
    <source>
        <dbReference type="ARBA" id="ARBA00022771"/>
    </source>
</evidence>
<dbReference type="GO" id="GO:0000209">
    <property type="term" value="P:protein polyubiquitination"/>
    <property type="evidence" value="ECO:0007669"/>
    <property type="project" value="InterPro"/>
</dbReference>
<evidence type="ECO:0000313" key="14">
    <source>
        <dbReference type="Proteomes" id="UP000015102"/>
    </source>
</evidence>
<dbReference type="PANTHER" id="PTHR11224:SF10">
    <property type="entry name" value="IP09428P-RELATED"/>
    <property type="match status" value="1"/>
</dbReference>
<dbReference type="SUPFAM" id="SSF57850">
    <property type="entry name" value="RING/U-box"/>
    <property type="match status" value="1"/>
</dbReference>
<dbReference type="PROSITE" id="PS00518">
    <property type="entry name" value="ZF_RING_1"/>
    <property type="match status" value="1"/>
</dbReference>
<dbReference type="AlphaFoldDB" id="T1H3R4"/>
<dbReference type="STRING" id="36166.T1H3R4"/>
<keyword evidence="6 9" id="KW-0863">Zinc-finger</keyword>
<evidence type="ECO:0000256" key="8">
    <source>
        <dbReference type="ARBA" id="ARBA00022833"/>
    </source>
</evidence>
<evidence type="ECO:0000259" key="11">
    <source>
        <dbReference type="PROSITE" id="PS50089"/>
    </source>
</evidence>
<dbReference type="GO" id="GO:0008270">
    <property type="term" value="F:zinc ion binding"/>
    <property type="evidence" value="ECO:0007669"/>
    <property type="project" value="UniProtKB-KW"/>
</dbReference>
<dbReference type="PROSITE" id="PS50103">
    <property type="entry name" value="ZF_C3H1"/>
    <property type="match status" value="1"/>
</dbReference>
<feature type="domain" description="RING-type" evidence="11">
    <location>
        <begin position="139"/>
        <end position="192"/>
    </location>
</feature>
<dbReference type="FunFam" id="3.30.40.10:FF:000117">
    <property type="entry name" value="Probable E3 ubiquitin-protein ligase makorin-1"/>
    <property type="match status" value="1"/>
</dbReference>
<feature type="compositionally biased region" description="Low complexity" evidence="10">
    <location>
        <begin position="17"/>
        <end position="35"/>
    </location>
</feature>
<dbReference type="InterPro" id="IPR001841">
    <property type="entry name" value="Znf_RING"/>
</dbReference>
<name>T1H3R4_MEGSC</name>
<dbReference type="EC" id="2.3.2.27" evidence="2"/>